<evidence type="ECO:0000313" key="4">
    <source>
        <dbReference type="Proteomes" id="UP001295423"/>
    </source>
</evidence>
<keyword evidence="2" id="KW-1133">Transmembrane helix</keyword>
<name>A0AAD2FF87_9STRA</name>
<reference evidence="3" key="1">
    <citation type="submission" date="2023-08" db="EMBL/GenBank/DDBJ databases">
        <authorList>
            <person name="Audoor S."/>
            <person name="Bilcke G."/>
        </authorList>
    </citation>
    <scope>NUCLEOTIDE SEQUENCE</scope>
</reference>
<evidence type="ECO:0000256" key="1">
    <source>
        <dbReference type="SAM" id="MobiDB-lite"/>
    </source>
</evidence>
<feature type="transmembrane region" description="Helical" evidence="2">
    <location>
        <begin position="37"/>
        <end position="53"/>
    </location>
</feature>
<dbReference type="Proteomes" id="UP001295423">
    <property type="component" value="Unassembled WGS sequence"/>
</dbReference>
<comment type="caution">
    <text evidence="3">The sequence shown here is derived from an EMBL/GenBank/DDBJ whole genome shotgun (WGS) entry which is preliminary data.</text>
</comment>
<evidence type="ECO:0000313" key="3">
    <source>
        <dbReference type="EMBL" id="CAJ1905588.1"/>
    </source>
</evidence>
<dbReference type="EMBL" id="CAKOGP040000001">
    <property type="protein sequence ID" value="CAJ1905588.1"/>
    <property type="molecule type" value="Genomic_DNA"/>
</dbReference>
<proteinExistence type="predicted"/>
<feature type="region of interest" description="Disordered" evidence="1">
    <location>
        <begin position="639"/>
        <end position="679"/>
    </location>
</feature>
<keyword evidence="4" id="KW-1185">Reference proteome</keyword>
<feature type="region of interest" description="Disordered" evidence="1">
    <location>
        <begin position="691"/>
        <end position="742"/>
    </location>
</feature>
<feature type="compositionally biased region" description="Polar residues" evidence="1">
    <location>
        <begin position="700"/>
        <end position="711"/>
    </location>
</feature>
<organism evidence="3 4">
    <name type="scientific">Cylindrotheca closterium</name>
    <dbReference type="NCBI Taxonomy" id="2856"/>
    <lineage>
        <taxon>Eukaryota</taxon>
        <taxon>Sar</taxon>
        <taxon>Stramenopiles</taxon>
        <taxon>Ochrophyta</taxon>
        <taxon>Bacillariophyta</taxon>
        <taxon>Bacillariophyceae</taxon>
        <taxon>Bacillariophycidae</taxon>
        <taxon>Bacillariales</taxon>
        <taxon>Bacillariaceae</taxon>
        <taxon>Cylindrotheca</taxon>
    </lineage>
</organism>
<accession>A0AAD2FF87</accession>
<feature type="compositionally biased region" description="Acidic residues" evidence="1">
    <location>
        <begin position="667"/>
        <end position="677"/>
    </location>
</feature>
<dbReference type="PANTHER" id="PTHR40861">
    <property type="entry name" value="DUF2183 DOMAIN-CONTAINING PROTEIN"/>
    <property type="match status" value="1"/>
</dbReference>
<keyword evidence="2" id="KW-0812">Transmembrane</keyword>
<dbReference type="AlphaFoldDB" id="A0AAD2FF87"/>
<feature type="compositionally biased region" description="Low complexity" evidence="1">
    <location>
        <begin position="721"/>
        <end position="733"/>
    </location>
</feature>
<feature type="transmembrane region" description="Helical" evidence="2">
    <location>
        <begin position="65"/>
        <end position="81"/>
    </location>
</feature>
<sequence length="1184" mass="133931">MAPIICSCLLSLLYTLYLFIAYEESGVHHAQEYENRFWTIFALLFSTALIFAQDSPMAFGRYSPSLGFFGVLMSSYAMHLWDRYTHRLTLSQQTKLRRSSFALNHHSMGEIKITVDEYLAEINGSLREIDQLLIPSTINNWINQRFVLRKEKEIISVFWKCDAVALNFLIGHTKLGLLMYKIKDHRNFAGQHRSELIELLAVDRLPALTVMSRVIVLHALQILKLRANPRAEHWVRNILLNTHGDDLSEIKTLTDSKGDYFCMNKLIYDDIKSETIRQDILNHFLREGALQLSHMQMGTKRAQSRKHMAWRKILSDVDDTLFCSGGHYPAGIDKRFAKKVVYPGVLAFYRELDLGTSGPEEWPENRVGNLVFLSARPHVYKDVSEKQNFAKFEKLRATGEDGRKGMHTVPSLLPGDIASGSQYMLTSDLEPLARKKFDNFKRYVSIYPEYQHIFVCDNGQGDVKASEMMFDNFPYEFGGVYIHKVQRIQNTHGFAPERWRKKEFSPCFFTTYPEAALHAATRDPPLIRVSGLRRVCHEAANDFNSITEKQWPSKIQKSERRAELNQAIWKANLFLEKNGVDAVKMVQAEQLFQDGERVNTPYGRGVIQGFDPETDLYDVELDWRPLDVQVDDHLKRVKEEAIRPRQANNRKQSGDRKEASQLQTVLETDEADDDENDGGLASEITERLALDTEIKKENTKSTLSLPGTAETSEARSSDGGTTDVSSLSSISTDDGSKRNRPFCQARAKIRGRQISKFTPPRLPVVDKKSTAYFSFFAGSPYKKGQLPPVLFQEGDKCSTPYGPATILEYRATENIVVVEFSKWKARGYLNEIDVKVTKERILLSLSLFRRQGSTSETTLKPLEFPYATGTLINTPYGAAELYKPLLLTSKQLNETELLNQIIGLRLVSWKLANGSYPTMHCTVKTVQQWKNSKSRSSTDGLLSTFGTLLTMPFSSRFGTPAKKITTAVEAEKIPKFRQYYNDSTKVSTAYGNGEVLEFREEDGFYKVSITSWTLANGQCATAWLREVDIRCRIADGCQEGYPVLTGMGLTGILESVQPSTGVHLVTVPSAGMAMYLQPDAIDKRIKGAVGEDAFTAYGEGTIENYDAESDMYVIRLKGWGAKLYCKAEKFDRVRDSSRDRNALSSVGWLFDYFFSSRAENPGEVGTRTRSNSLTSASASVRSVT</sequence>
<evidence type="ECO:0000256" key="2">
    <source>
        <dbReference type="SAM" id="Phobius"/>
    </source>
</evidence>
<gene>
    <name evidence="3" type="ORF">CYCCA115_LOCUS434</name>
</gene>
<dbReference type="PANTHER" id="PTHR40861:SF1">
    <property type="entry name" value="PHOSPHATIDATE PHOSPHATASE APP1 CATALYTIC DOMAIN-CONTAINING PROTEIN"/>
    <property type="match status" value="1"/>
</dbReference>
<keyword evidence="2" id="KW-0472">Membrane</keyword>
<protein>
    <submittedName>
        <fullName evidence="3">Uncharacterized protein</fullName>
    </submittedName>
</protein>